<proteinExistence type="inferred from homology"/>
<dbReference type="Gene3D" id="3.30.460.10">
    <property type="entry name" value="Beta Polymerase, domain 2"/>
    <property type="match status" value="1"/>
</dbReference>
<keyword evidence="9 11" id="KW-0460">Magnesium</keyword>
<dbReference type="GO" id="GO:0005524">
    <property type="term" value="F:ATP binding"/>
    <property type="evidence" value="ECO:0007669"/>
    <property type="project" value="UniProtKB-UniRule"/>
</dbReference>
<evidence type="ECO:0000256" key="2">
    <source>
        <dbReference type="ARBA" id="ARBA00022679"/>
    </source>
</evidence>
<dbReference type="Pfam" id="PF01743">
    <property type="entry name" value="PolyA_pol"/>
    <property type="match status" value="1"/>
</dbReference>
<dbReference type="GO" id="GO:0000049">
    <property type="term" value="F:tRNA binding"/>
    <property type="evidence" value="ECO:0007669"/>
    <property type="project" value="UniProtKB-UniRule"/>
</dbReference>
<comment type="cofactor">
    <cofactor evidence="1 11">
        <name>Mg(2+)</name>
        <dbReference type="ChEBI" id="CHEBI:18420"/>
    </cofactor>
</comment>
<feature type="binding site" evidence="11">
    <location>
        <position position="30"/>
    </location>
    <ligand>
        <name>ATP</name>
        <dbReference type="ChEBI" id="CHEBI:30616"/>
    </ligand>
</feature>
<evidence type="ECO:0000256" key="5">
    <source>
        <dbReference type="ARBA" id="ARBA00022723"/>
    </source>
</evidence>
<dbReference type="Gene3D" id="1.10.3090.10">
    <property type="entry name" value="cca-adding enzyme, domain 2"/>
    <property type="match status" value="1"/>
</dbReference>
<dbReference type="Gene3D" id="1.20.58.560">
    <property type="match status" value="1"/>
</dbReference>
<feature type="binding site" evidence="11">
    <location>
        <position position="111"/>
    </location>
    <ligand>
        <name>ATP</name>
        <dbReference type="ChEBI" id="CHEBI:30616"/>
    </ligand>
</feature>
<dbReference type="Gene3D" id="1.10.246.80">
    <property type="match status" value="1"/>
</dbReference>
<dbReference type="Pfam" id="PF12627">
    <property type="entry name" value="PolyA_pol_RNAbd"/>
    <property type="match status" value="1"/>
</dbReference>
<keyword evidence="2 11" id="KW-0808">Transferase</keyword>
<dbReference type="CDD" id="cd05398">
    <property type="entry name" value="NT_ClassII-CCAase"/>
    <property type="match status" value="1"/>
</dbReference>
<evidence type="ECO:0000313" key="15">
    <source>
        <dbReference type="EMBL" id="KRO26293.1"/>
    </source>
</evidence>
<comment type="similarity">
    <text evidence="11">Belongs to the tRNA nucleotidyltransferase/poly(A) polymerase family. Bacterial CCA-adding enzyme type 3 subfamily.</text>
</comment>
<sequence length="395" mass="45170">MPHEFEMARPILRKIEEAGFEAYFVGGSVRDTVLNKKIHDVDIATSAYPEEIKGLFQRTVDTGIKHGTVMVLDGSESYEITTFRTESGYQDFRRPDHVTFVRSLSEDLKRRDFTINALALKEDGTIIDLFNGLSDLEQHLIKAVGDPEERFNEDALRMMRAVRFASQLNFSIEEATQKAILDHAPLLKKIAVERIQVEFEKLLMGQQPQLGIQTMLDTNLDQYCPDSISLQESLKQMVQINQLKLDSIEAAWVMVGWYPNLSNEQLQKLLKDWKLPNSLIKTVEYTIQLLQMLQDEMIDQELIFNAGEDNVRLASQIALLLDISDLDIINQYQMLPIKSGKELAVTGGELIKLKLIQPGPKLGLLLNDLKKVVIHNQVKNTQDDLVEYVKKWKEQ</sequence>
<comment type="catalytic activity">
    <reaction evidence="11">
        <text>a tRNA precursor + 2 CTP + ATP = a tRNA with a 3' CCA end + 3 diphosphate</text>
        <dbReference type="Rhea" id="RHEA:14433"/>
        <dbReference type="Rhea" id="RHEA-COMP:10465"/>
        <dbReference type="Rhea" id="RHEA-COMP:10468"/>
        <dbReference type="ChEBI" id="CHEBI:30616"/>
        <dbReference type="ChEBI" id="CHEBI:33019"/>
        <dbReference type="ChEBI" id="CHEBI:37563"/>
        <dbReference type="ChEBI" id="CHEBI:74896"/>
        <dbReference type="ChEBI" id="CHEBI:83071"/>
        <dbReference type="EC" id="2.7.7.72"/>
    </reaction>
</comment>
<dbReference type="EMBL" id="JQCQ01000001">
    <property type="protein sequence ID" value="KRO26293.1"/>
    <property type="molecule type" value="Genomic_DNA"/>
</dbReference>
<keyword evidence="10 11" id="KW-0694">RNA-binding</keyword>
<comment type="miscellaneous">
    <text evidence="11">A single active site specifically recognizes both ATP and CTP and is responsible for their addition.</text>
</comment>
<feature type="domain" description="Poly A polymerase head" evidence="12">
    <location>
        <begin position="22"/>
        <end position="141"/>
    </location>
</feature>
<feature type="binding site" evidence="11">
    <location>
        <position position="27"/>
    </location>
    <ligand>
        <name>ATP</name>
        <dbReference type="ChEBI" id="CHEBI:30616"/>
    </ligand>
</feature>
<evidence type="ECO:0000256" key="6">
    <source>
        <dbReference type="ARBA" id="ARBA00022741"/>
    </source>
</evidence>
<keyword evidence="16" id="KW-1185">Reference proteome</keyword>
<comment type="catalytic activity">
    <reaction evidence="11">
        <text>a tRNA with a 3' CCA end + 2 CTP + ATP = a tRNA with a 3' CCACCA end + 3 diphosphate</text>
        <dbReference type="Rhea" id="RHEA:76235"/>
        <dbReference type="Rhea" id="RHEA-COMP:10468"/>
        <dbReference type="Rhea" id="RHEA-COMP:18655"/>
        <dbReference type="ChEBI" id="CHEBI:30616"/>
        <dbReference type="ChEBI" id="CHEBI:33019"/>
        <dbReference type="ChEBI" id="CHEBI:37563"/>
        <dbReference type="ChEBI" id="CHEBI:83071"/>
        <dbReference type="ChEBI" id="CHEBI:195187"/>
    </reaction>
</comment>
<dbReference type="InterPro" id="IPR032810">
    <property type="entry name" value="CCA-adding_enz_C"/>
</dbReference>
<feature type="binding site" evidence="11">
    <location>
        <position position="154"/>
    </location>
    <ligand>
        <name>CTP</name>
        <dbReference type="ChEBI" id="CHEBI:37563"/>
    </ligand>
</feature>
<feature type="binding site" evidence="11">
    <location>
        <position position="111"/>
    </location>
    <ligand>
        <name>CTP</name>
        <dbReference type="ChEBI" id="CHEBI:37563"/>
    </ligand>
</feature>
<evidence type="ECO:0000259" key="12">
    <source>
        <dbReference type="Pfam" id="PF01743"/>
    </source>
</evidence>
<organism evidence="15 16">
    <name type="scientific">Pediococcus argentinicus</name>
    <dbReference type="NCBI Taxonomy" id="480391"/>
    <lineage>
        <taxon>Bacteria</taxon>
        <taxon>Bacillati</taxon>
        <taxon>Bacillota</taxon>
        <taxon>Bacilli</taxon>
        <taxon>Lactobacillales</taxon>
        <taxon>Lactobacillaceae</taxon>
        <taxon>Pediococcus</taxon>
    </lineage>
</organism>
<dbReference type="GO" id="GO:0001680">
    <property type="term" value="P:tRNA 3'-terminal CCA addition"/>
    <property type="evidence" value="ECO:0007669"/>
    <property type="project" value="UniProtKB-UniRule"/>
</dbReference>
<keyword evidence="5 11" id="KW-0479">Metal-binding</keyword>
<dbReference type="GO" id="GO:0004810">
    <property type="term" value="F:CCA tRNA nucleotidyltransferase activity"/>
    <property type="evidence" value="ECO:0007669"/>
    <property type="project" value="UniProtKB-UniRule"/>
</dbReference>
<dbReference type="HAMAP" id="MF_01263">
    <property type="entry name" value="CCA_bact_type3"/>
    <property type="match status" value="1"/>
</dbReference>
<comment type="subunit">
    <text evidence="11">Homodimer.</text>
</comment>
<dbReference type="SUPFAM" id="SSF81891">
    <property type="entry name" value="Poly A polymerase C-terminal region-like"/>
    <property type="match status" value="1"/>
</dbReference>
<dbReference type="InterPro" id="IPR002646">
    <property type="entry name" value="PolA_pol_head_dom"/>
</dbReference>
<feature type="binding site" evidence="11">
    <location>
        <position position="157"/>
    </location>
    <ligand>
        <name>CTP</name>
        <dbReference type="ChEBI" id="CHEBI:37563"/>
    </ligand>
</feature>
<feature type="binding site" evidence="11">
    <location>
        <position position="42"/>
    </location>
    <ligand>
        <name>Mg(2+)</name>
        <dbReference type="ChEBI" id="CHEBI:18420"/>
    </ligand>
</feature>
<dbReference type="SUPFAM" id="SSF81301">
    <property type="entry name" value="Nucleotidyltransferase"/>
    <property type="match status" value="1"/>
</dbReference>
<dbReference type="PATRIC" id="fig|480391.4.peg.80"/>
<evidence type="ECO:0000256" key="3">
    <source>
        <dbReference type="ARBA" id="ARBA00022694"/>
    </source>
</evidence>
<dbReference type="OrthoDB" id="9805698at2"/>
<dbReference type="Pfam" id="PF13735">
    <property type="entry name" value="tRNA_NucTran2_2"/>
    <property type="match status" value="1"/>
</dbReference>
<feature type="binding site" evidence="11">
    <location>
        <position position="157"/>
    </location>
    <ligand>
        <name>ATP</name>
        <dbReference type="ChEBI" id="CHEBI:30616"/>
    </ligand>
</feature>
<evidence type="ECO:0000256" key="10">
    <source>
        <dbReference type="ARBA" id="ARBA00022884"/>
    </source>
</evidence>
<feature type="binding site" evidence="11">
    <location>
        <position position="163"/>
    </location>
    <ligand>
        <name>CTP</name>
        <dbReference type="ChEBI" id="CHEBI:37563"/>
    </ligand>
</feature>
<comment type="caution">
    <text evidence="15">The sequence shown here is derived from an EMBL/GenBank/DDBJ whole genome shotgun (WGS) entry which is preliminary data.</text>
</comment>
<keyword evidence="4 11" id="KW-0548">Nucleotidyltransferase</keyword>
<dbReference type="GO" id="GO:0160016">
    <property type="term" value="F:CCACCA tRNA nucleotidyltransferase activity"/>
    <property type="evidence" value="ECO:0007669"/>
    <property type="project" value="RHEA"/>
</dbReference>
<evidence type="ECO:0000313" key="16">
    <source>
        <dbReference type="Proteomes" id="UP000051249"/>
    </source>
</evidence>
<keyword evidence="3 11" id="KW-0819">tRNA processing</keyword>
<protein>
    <recommendedName>
        <fullName evidence="11">CCA-adding enzyme</fullName>
        <ecNumber evidence="11">2.7.7.72</ecNumber>
    </recommendedName>
    <alternativeName>
        <fullName evidence="11">CCA tRNA nucleotidyltransferase</fullName>
    </alternativeName>
    <alternativeName>
        <fullName evidence="11">tRNA CCA-pyrophosphorylase</fullName>
    </alternativeName>
    <alternativeName>
        <fullName evidence="11">tRNA adenylyl-/cytidylyl- transferase</fullName>
    </alternativeName>
    <alternativeName>
        <fullName evidence="11">tRNA nucleotidyltransferase</fullName>
    </alternativeName>
    <alternativeName>
        <fullName evidence="11">tRNA-NT</fullName>
    </alternativeName>
</protein>
<dbReference type="NCBIfam" id="NF009814">
    <property type="entry name" value="PRK13299.1"/>
    <property type="match status" value="1"/>
</dbReference>
<feature type="binding site" evidence="11">
    <location>
        <position position="27"/>
    </location>
    <ligand>
        <name>CTP</name>
        <dbReference type="ChEBI" id="CHEBI:37563"/>
    </ligand>
</feature>
<dbReference type="Proteomes" id="UP000051249">
    <property type="component" value="Unassembled WGS sequence"/>
</dbReference>
<gene>
    <name evidence="11" type="primary">cca</name>
    <name evidence="15" type="ORF">IV88_GL000078</name>
</gene>
<dbReference type="InterPro" id="IPR043519">
    <property type="entry name" value="NT_sf"/>
</dbReference>
<keyword evidence="7 11" id="KW-0692">RNA repair</keyword>
<evidence type="ECO:0000259" key="14">
    <source>
        <dbReference type="Pfam" id="PF13735"/>
    </source>
</evidence>
<reference evidence="15 16" key="1">
    <citation type="journal article" date="2015" name="Genome Announc.">
        <title>Expanding the biotechnology potential of lactobacilli through comparative genomics of 213 strains and associated genera.</title>
        <authorList>
            <person name="Sun Z."/>
            <person name="Harris H.M."/>
            <person name="McCann A."/>
            <person name="Guo C."/>
            <person name="Argimon S."/>
            <person name="Zhang W."/>
            <person name="Yang X."/>
            <person name="Jeffery I.B."/>
            <person name="Cooney J.C."/>
            <person name="Kagawa T.F."/>
            <person name="Liu W."/>
            <person name="Song Y."/>
            <person name="Salvetti E."/>
            <person name="Wrobel A."/>
            <person name="Rasinkangas P."/>
            <person name="Parkhill J."/>
            <person name="Rea M.C."/>
            <person name="O'Sullivan O."/>
            <person name="Ritari J."/>
            <person name="Douillard F.P."/>
            <person name="Paul Ross R."/>
            <person name="Yang R."/>
            <person name="Briner A.E."/>
            <person name="Felis G.E."/>
            <person name="de Vos W.M."/>
            <person name="Barrangou R."/>
            <person name="Klaenhammer T.R."/>
            <person name="Caufield P.W."/>
            <person name="Cui Y."/>
            <person name="Zhang H."/>
            <person name="O'Toole P.W."/>
        </authorList>
    </citation>
    <scope>NUCLEOTIDE SEQUENCE [LARGE SCALE GENOMIC DNA]</scope>
    <source>
        <strain evidence="15 16">DSM 23026</strain>
    </source>
</reference>
<dbReference type="InterPro" id="IPR032828">
    <property type="entry name" value="PolyA_RNA-bd"/>
</dbReference>
<feature type="domain" description="tRNA nucleotidyltransferase/poly(A) polymerase RNA and SrmB- binding" evidence="13">
    <location>
        <begin position="169"/>
        <end position="223"/>
    </location>
</feature>
<keyword evidence="8 11" id="KW-0067">ATP-binding</keyword>
<name>A0A0R2NKM1_9LACO</name>
<feature type="binding site" evidence="11">
    <location>
        <position position="154"/>
    </location>
    <ligand>
        <name>ATP</name>
        <dbReference type="ChEBI" id="CHEBI:30616"/>
    </ligand>
</feature>
<dbReference type="PANTHER" id="PTHR46173">
    <property type="entry name" value="CCA TRNA NUCLEOTIDYLTRANSFERASE 1, MITOCHONDRIAL"/>
    <property type="match status" value="1"/>
</dbReference>
<evidence type="ECO:0000256" key="9">
    <source>
        <dbReference type="ARBA" id="ARBA00022842"/>
    </source>
</evidence>
<feature type="binding site" evidence="11">
    <location>
        <position position="160"/>
    </location>
    <ligand>
        <name>ATP</name>
        <dbReference type="ChEBI" id="CHEBI:30616"/>
    </ligand>
</feature>
<feature type="binding site" evidence="11">
    <location>
        <position position="30"/>
    </location>
    <ligand>
        <name>CTP</name>
        <dbReference type="ChEBI" id="CHEBI:37563"/>
    </ligand>
</feature>
<feature type="domain" description="CCA-adding enzyme C-terminal" evidence="14">
    <location>
        <begin position="244"/>
        <end position="389"/>
    </location>
</feature>
<dbReference type="PANTHER" id="PTHR46173:SF1">
    <property type="entry name" value="CCA TRNA NUCLEOTIDYLTRANSFERASE 1, MITOCHONDRIAL"/>
    <property type="match status" value="1"/>
</dbReference>
<evidence type="ECO:0000256" key="11">
    <source>
        <dbReference type="HAMAP-Rule" id="MF_01263"/>
    </source>
</evidence>
<dbReference type="AlphaFoldDB" id="A0A0R2NKM1"/>
<dbReference type="InterPro" id="IPR023068">
    <property type="entry name" value="CCA-adding_enz_firmicutes"/>
</dbReference>
<feature type="binding site" evidence="11">
    <location>
        <position position="40"/>
    </location>
    <ligand>
        <name>Mg(2+)</name>
        <dbReference type="ChEBI" id="CHEBI:18420"/>
    </ligand>
</feature>
<feature type="binding site" evidence="11">
    <location>
        <position position="160"/>
    </location>
    <ligand>
        <name>CTP</name>
        <dbReference type="ChEBI" id="CHEBI:37563"/>
    </ligand>
</feature>
<dbReference type="EC" id="2.7.7.72" evidence="11"/>
<evidence type="ECO:0000256" key="4">
    <source>
        <dbReference type="ARBA" id="ARBA00022695"/>
    </source>
</evidence>
<evidence type="ECO:0000256" key="1">
    <source>
        <dbReference type="ARBA" id="ARBA00001946"/>
    </source>
</evidence>
<accession>A0A0R2NKM1</accession>
<dbReference type="GO" id="GO:0042245">
    <property type="term" value="P:RNA repair"/>
    <property type="evidence" value="ECO:0007669"/>
    <property type="project" value="UniProtKB-KW"/>
</dbReference>
<evidence type="ECO:0000256" key="7">
    <source>
        <dbReference type="ARBA" id="ARBA00022800"/>
    </source>
</evidence>
<keyword evidence="6 11" id="KW-0547">Nucleotide-binding</keyword>
<comment type="function">
    <text evidence="11">Catalyzes the addition and repair of the essential 3'-terminal CCA sequence in tRNAs without using a nucleic acid template. Adds these three nucleotides in the order of C, C, and A to the tRNA nucleotide-73, using CTP and ATP as substrates and producing inorganic pyrophosphate. tRNA 3'-terminal CCA addition is required both for tRNA processing and repair. Also involved in tRNA surveillance by mediating tandem CCA addition to generate a CCACCA at the 3' terminus of unstable tRNAs. While stable tRNAs receive only 3'-terminal CCA, unstable tRNAs are marked with CCACCA and rapidly degraded.</text>
</comment>
<evidence type="ECO:0000259" key="13">
    <source>
        <dbReference type="Pfam" id="PF12627"/>
    </source>
</evidence>
<dbReference type="InterPro" id="IPR050264">
    <property type="entry name" value="Bact_CCA-adding_enz_type3_sf"/>
</dbReference>
<evidence type="ECO:0000256" key="8">
    <source>
        <dbReference type="ARBA" id="ARBA00022840"/>
    </source>
</evidence>
<dbReference type="GO" id="GO:0000287">
    <property type="term" value="F:magnesium ion binding"/>
    <property type="evidence" value="ECO:0007669"/>
    <property type="project" value="UniProtKB-UniRule"/>
</dbReference>
<feature type="binding site" evidence="11">
    <location>
        <position position="163"/>
    </location>
    <ligand>
        <name>ATP</name>
        <dbReference type="ChEBI" id="CHEBI:30616"/>
    </ligand>
</feature>